<proteinExistence type="predicted"/>
<feature type="domain" description="Sialate O-acetylesterase" evidence="3">
    <location>
        <begin position="18"/>
        <end position="244"/>
    </location>
</feature>
<name>A0AAD7UKM5_9STRA</name>
<dbReference type="InterPro" id="IPR036514">
    <property type="entry name" value="SGNH_hydro_sf"/>
</dbReference>
<evidence type="ECO:0000256" key="1">
    <source>
        <dbReference type="ARBA" id="ARBA00022801"/>
    </source>
</evidence>
<keyword evidence="1" id="KW-0378">Hydrolase</keyword>
<comment type="caution">
    <text evidence="4">The sequence shown here is derived from an EMBL/GenBank/DDBJ whole genome shotgun (WGS) entry which is preliminary data.</text>
</comment>
<dbReference type="PANTHER" id="PTHR31988">
    <property type="entry name" value="ESTERASE, PUTATIVE (DUF303)-RELATED"/>
    <property type="match status" value="1"/>
</dbReference>
<dbReference type="InterPro" id="IPR005181">
    <property type="entry name" value="SASA"/>
</dbReference>
<organism evidence="4 5">
    <name type="scientific">Chrysophaeum taylorii</name>
    <dbReference type="NCBI Taxonomy" id="2483200"/>
    <lineage>
        <taxon>Eukaryota</taxon>
        <taxon>Sar</taxon>
        <taxon>Stramenopiles</taxon>
        <taxon>Ochrophyta</taxon>
        <taxon>Pelagophyceae</taxon>
        <taxon>Pelagomonadales</taxon>
        <taxon>Pelagomonadaceae</taxon>
        <taxon>Chrysophaeum</taxon>
    </lineage>
</organism>
<reference evidence="4" key="1">
    <citation type="submission" date="2023-01" db="EMBL/GenBank/DDBJ databases">
        <title>Metagenome sequencing of chrysophaentin producing Chrysophaeum taylorii.</title>
        <authorList>
            <person name="Davison J."/>
            <person name="Bewley C."/>
        </authorList>
    </citation>
    <scope>NUCLEOTIDE SEQUENCE</scope>
    <source>
        <strain evidence="4">NIES-1699</strain>
    </source>
</reference>
<keyword evidence="2" id="KW-0732">Signal</keyword>
<evidence type="ECO:0000313" key="4">
    <source>
        <dbReference type="EMBL" id="KAJ8610612.1"/>
    </source>
</evidence>
<gene>
    <name evidence="4" type="ORF">CTAYLR_007162</name>
</gene>
<evidence type="ECO:0000256" key="2">
    <source>
        <dbReference type="SAM" id="SignalP"/>
    </source>
</evidence>
<dbReference type="EMBL" id="JAQMWT010000099">
    <property type="protein sequence ID" value="KAJ8610612.1"/>
    <property type="molecule type" value="Genomic_DNA"/>
</dbReference>
<evidence type="ECO:0000313" key="5">
    <source>
        <dbReference type="Proteomes" id="UP001230188"/>
    </source>
</evidence>
<dbReference type="PANTHER" id="PTHR31988:SF19">
    <property type="entry name" value="9-O-ACETYL-N-ACETYLNEURAMINIC ACID DEACETYLASE-RELATED"/>
    <property type="match status" value="1"/>
</dbReference>
<accession>A0AAD7UKM5</accession>
<dbReference type="InterPro" id="IPR052940">
    <property type="entry name" value="Carb_Esterase_6"/>
</dbReference>
<dbReference type="GO" id="GO:0016787">
    <property type="term" value="F:hydrolase activity"/>
    <property type="evidence" value="ECO:0007669"/>
    <property type="project" value="UniProtKB-KW"/>
</dbReference>
<keyword evidence="5" id="KW-1185">Reference proteome</keyword>
<protein>
    <recommendedName>
        <fullName evidence="3">Sialate O-acetylesterase domain-containing protein</fullName>
    </recommendedName>
</protein>
<dbReference type="Proteomes" id="UP001230188">
    <property type="component" value="Unassembled WGS sequence"/>
</dbReference>
<evidence type="ECO:0000259" key="3">
    <source>
        <dbReference type="Pfam" id="PF03629"/>
    </source>
</evidence>
<dbReference type="SUPFAM" id="SSF52266">
    <property type="entry name" value="SGNH hydrolase"/>
    <property type="match status" value="1"/>
</dbReference>
<dbReference type="AlphaFoldDB" id="A0AAD7UKM5"/>
<feature type="signal peptide" evidence="2">
    <location>
        <begin position="1"/>
        <end position="15"/>
    </location>
</feature>
<sequence length="337" mass="36504">MLWAINFCCLAVGEASTLVFFMLGQSNMEGHGLVDGGNGSLAWLVGPSESQPADWPTLDCKAAAAHREGCDAAGANISALWSGSNWTESPNVWVDYWGNVGGTWGTVANGPLQPGYGYDEGHIGPELGFGFALPSDRPVLLLKCAWGGTSLAFDWRPPSSANATAPVGWCWTNFTAHARAALANLTSVYPGYDGTYELGGVVWHQGWQDGGDRAMAYEYEVNLANLIRDLRTDFGTSLPVSIPVQGTSQGWKDVVDSRLEIIRAQYNVTTYLPRVAAQETRGFYRDYTETSGACDQVYHWNCNAESYFYVGTVAAQGITGLINGDWEQPFINTTIPI</sequence>
<feature type="chain" id="PRO_5041952277" description="Sialate O-acetylesterase domain-containing protein" evidence="2">
    <location>
        <begin position="16"/>
        <end position="337"/>
    </location>
</feature>
<dbReference type="Pfam" id="PF03629">
    <property type="entry name" value="SASA"/>
    <property type="match status" value="1"/>
</dbReference>
<dbReference type="Gene3D" id="3.40.50.1110">
    <property type="entry name" value="SGNH hydrolase"/>
    <property type="match status" value="1"/>
</dbReference>